<proteinExistence type="predicted"/>
<gene>
    <name evidence="2" type="ORF">DFR79_10973</name>
</gene>
<sequence>MKIAAQLYTVRDFTQTPAAIEKTLKKVKEIGYNAVQVSGFGPIESEKLKDLVDEIGLEICATHISFDRLKNDLDNVIKEHKLWNCKQVGLGIMPEKYRESAEGIRRFLQEIAPIAKKLKENELQFIYHNHNVEFAKYGDQTGMDILLEESEPDFFDFEIDTYWIQAGGADPAEWIKKVNNRMNVVHFKDMTVDGWDPQMAEVGEGNLNWPRIIKACQENEVEWACVEQDVCQRDPFESLKISLNNLKDMGL</sequence>
<dbReference type="PANTHER" id="PTHR12110">
    <property type="entry name" value="HYDROXYPYRUVATE ISOMERASE"/>
    <property type="match status" value="1"/>
</dbReference>
<dbReference type="Pfam" id="PF01261">
    <property type="entry name" value="AP_endonuc_2"/>
    <property type="match status" value="1"/>
</dbReference>
<protein>
    <submittedName>
        <fullName evidence="2">Sugar phosphate isomerase/epimerase</fullName>
    </submittedName>
</protein>
<keyword evidence="2" id="KW-0413">Isomerase</keyword>
<dbReference type="InterPro" id="IPR013022">
    <property type="entry name" value="Xyl_isomerase-like_TIM-brl"/>
</dbReference>
<name>A0A4R6LS28_9FIRM</name>
<dbReference type="InterPro" id="IPR036237">
    <property type="entry name" value="Xyl_isomerase-like_sf"/>
</dbReference>
<comment type="caution">
    <text evidence="2">The sequence shown here is derived from an EMBL/GenBank/DDBJ whole genome shotgun (WGS) entry which is preliminary data.</text>
</comment>
<dbReference type="EMBL" id="SNWX01000009">
    <property type="protein sequence ID" value="TDO91325.1"/>
    <property type="molecule type" value="Genomic_DNA"/>
</dbReference>
<feature type="domain" description="Xylose isomerase-like TIM barrel" evidence="1">
    <location>
        <begin position="24"/>
        <end position="228"/>
    </location>
</feature>
<dbReference type="InterPro" id="IPR050312">
    <property type="entry name" value="IolE/XylAMocC-like"/>
</dbReference>
<organism evidence="2 3">
    <name type="scientific">Halanaerobium saccharolyticum</name>
    <dbReference type="NCBI Taxonomy" id="43595"/>
    <lineage>
        <taxon>Bacteria</taxon>
        <taxon>Bacillati</taxon>
        <taxon>Bacillota</taxon>
        <taxon>Clostridia</taxon>
        <taxon>Halanaerobiales</taxon>
        <taxon>Halanaerobiaceae</taxon>
        <taxon>Halanaerobium</taxon>
    </lineage>
</organism>
<dbReference type="AlphaFoldDB" id="A0A4R6LS28"/>
<dbReference type="GO" id="GO:0016853">
    <property type="term" value="F:isomerase activity"/>
    <property type="evidence" value="ECO:0007669"/>
    <property type="project" value="UniProtKB-KW"/>
</dbReference>
<dbReference type="SUPFAM" id="SSF51658">
    <property type="entry name" value="Xylose isomerase-like"/>
    <property type="match status" value="1"/>
</dbReference>
<dbReference type="Gene3D" id="3.20.20.150">
    <property type="entry name" value="Divalent-metal-dependent TIM barrel enzymes"/>
    <property type="match status" value="1"/>
</dbReference>
<evidence type="ECO:0000313" key="2">
    <source>
        <dbReference type="EMBL" id="TDO91325.1"/>
    </source>
</evidence>
<dbReference type="RefSeq" id="WP_133514884.1">
    <property type="nucleotide sequence ID" value="NZ_SNWX01000009.1"/>
</dbReference>
<reference evidence="2 3" key="1">
    <citation type="submission" date="2019-03" db="EMBL/GenBank/DDBJ databases">
        <title>Subsurface microbial communities from deep shales in Ohio and West Virginia, USA.</title>
        <authorList>
            <person name="Wrighton K."/>
        </authorList>
    </citation>
    <scope>NUCLEOTIDE SEQUENCE [LARGE SCALE GENOMIC DNA]</scope>
    <source>
        <strain evidence="2 3">MA284_T2</strain>
    </source>
</reference>
<dbReference type="PANTHER" id="PTHR12110:SF41">
    <property type="entry name" value="INOSOSE DEHYDRATASE"/>
    <property type="match status" value="1"/>
</dbReference>
<evidence type="ECO:0000313" key="3">
    <source>
        <dbReference type="Proteomes" id="UP000295064"/>
    </source>
</evidence>
<evidence type="ECO:0000259" key="1">
    <source>
        <dbReference type="Pfam" id="PF01261"/>
    </source>
</evidence>
<dbReference type="OrthoDB" id="9798407at2"/>
<accession>A0A4R6LS28</accession>
<dbReference type="Proteomes" id="UP000295064">
    <property type="component" value="Unassembled WGS sequence"/>
</dbReference>